<dbReference type="GO" id="GO:0019684">
    <property type="term" value="P:photosynthesis, light reaction"/>
    <property type="evidence" value="ECO:0007669"/>
    <property type="project" value="InterPro"/>
</dbReference>
<dbReference type="InterPro" id="IPR014747">
    <property type="entry name" value="Bac_photo_RC_H_C"/>
</dbReference>
<dbReference type="GO" id="GO:0030077">
    <property type="term" value="C:plasma membrane light-harvesting complex"/>
    <property type="evidence" value="ECO:0007669"/>
    <property type="project" value="InterPro"/>
</dbReference>
<dbReference type="AlphaFoldDB" id="A0A1D7VPM4"/>
<dbReference type="Gene3D" id="3.90.50.10">
    <property type="entry name" value="Photosynthetic Reaction Center, subunit H, domain 2"/>
    <property type="match status" value="1"/>
</dbReference>
<organism evidence="1 2">
    <name type="scientific">Streptomyces lydicus</name>
    <dbReference type="NCBI Taxonomy" id="47763"/>
    <lineage>
        <taxon>Bacteria</taxon>
        <taxon>Bacillati</taxon>
        <taxon>Actinomycetota</taxon>
        <taxon>Actinomycetes</taxon>
        <taxon>Kitasatosporales</taxon>
        <taxon>Streptomycetaceae</taxon>
        <taxon>Streptomyces</taxon>
    </lineage>
</organism>
<dbReference type="SUPFAM" id="SSF50346">
    <property type="entry name" value="PRC-barrel domain"/>
    <property type="match status" value="1"/>
</dbReference>
<evidence type="ECO:0000313" key="2">
    <source>
        <dbReference type="Proteomes" id="UP000094094"/>
    </source>
</evidence>
<dbReference type="InterPro" id="IPR011033">
    <property type="entry name" value="PRC_barrel-like_sf"/>
</dbReference>
<evidence type="ECO:0000313" key="1">
    <source>
        <dbReference type="EMBL" id="AOP48733.1"/>
    </source>
</evidence>
<dbReference type="KEGG" id="slc:SL103_23015"/>
<dbReference type="OrthoDB" id="510842at2"/>
<dbReference type="EMBL" id="CP017157">
    <property type="protein sequence ID" value="AOP48733.1"/>
    <property type="molecule type" value="Genomic_DNA"/>
</dbReference>
<dbReference type="RefSeq" id="WP_069570853.1">
    <property type="nucleotide sequence ID" value="NZ_CP017157.1"/>
</dbReference>
<reference evidence="1 2" key="1">
    <citation type="submission" date="2016-09" db="EMBL/GenBank/DDBJ databases">
        <title>Complete genome sequencing of Streptomyces lydicus 103 and metabolic pathways analysis of antibiotic biosynthesis.</title>
        <authorList>
            <person name="Jia N."/>
            <person name="Ding M.-Z."/>
            <person name="Gao F."/>
            <person name="Yuan Y.-J."/>
        </authorList>
    </citation>
    <scope>NUCLEOTIDE SEQUENCE [LARGE SCALE GENOMIC DNA]</scope>
    <source>
        <strain evidence="1 2">103</strain>
    </source>
</reference>
<proteinExistence type="predicted"/>
<dbReference type="Proteomes" id="UP000094094">
    <property type="component" value="Chromosome"/>
</dbReference>
<accession>A0A1D7VPM4</accession>
<gene>
    <name evidence="1" type="ORF">SL103_23015</name>
</gene>
<keyword evidence="2" id="KW-1185">Reference proteome</keyword>
<name>A0A1D7VPM4_9ACTN</name>
<protein>
    <submittedName>
        <fullName evidence="1">PRC domain containing protein</fullName>
    </submittedName>
</protein>
<sequence>MTANIWGYLPDVGYEAGTHLVGYRVEALDGSVGKVDKHSDEVDAAHLVVDTGPWILGRRVVVPAGTVTGIDQDEQKIYLGRTRDEIKNAPVFQDEDFASRDAYLHQVGMYFGGFPLV</sequence>